<gene>
    <name evidence="2" type="ORF">POJ06DRAFT_262199</name>
</gene>
<keyword evidence="3" id="KW-1185">Reference proteome</keyword>
<dbReference type="EMBL" id="JARPMG010000012">
    <property type="protein sequence ID" value="KAJ8096991.1"/>
    <property type="molecule type" value="Genomic_DNA"/>
</dbReference>
<proteinExistence type="predicted"/>
<dbReference type="RefSeq" id="XP_056040441.1">
    <property type="nucleotide sequence ID" value="XM_056188714.1"/>
</dbReference>
<dbReference type="AlphaFoldDB" id="A0AAD7QKP1"/>
<feature type="transmembrane region" description="Helical" evidence="1">
    <location>
        <begin position="71"/>
        <end position="90"/>
    </location>
</feature>
<keyword evidence="1" id="KW-1133">Transmembrane helix</keyword>
<reference evidence="2" key="1">
    <citation type="submission" date="2023-03" db="EMBL/GenBank/DDBJ databases">
        <title>Near-Complete genome sequence of Lipomyces tetrasporous NRRL Y-64009, an oleaginous yeast capable of growing on lignocellulosic hydrolysates.</title>
        <authorList>
            <consortium name="Lawrence Berkeley National Laboratory"/>
            <person name="Jagtap S.S."/>
            <person name="Liu J.-J."/>
            <person name="Walukiewicz H.E."/>
            <person name="Pangilinan J."/>
            <person name="Lipzen A."/>
            <person name="Ahrendt S."/>
            <person name="Koriabine M."/>
            <person name="Cobaugh K."/>
            <person name="Salamov A."/>
            <person name="Yoshinaga Y."/>
            <person name="Ng V."/>
            <person name="Daum C."/>
            <person name="Grigoriev I.V."/>
            <person name="Slininger P.J."/>
            <person name="Dien B.S."/>
            <person name="Jin Y.-S."/>
            <person name="Rao C.V."/>
        </authorList>
    </citation>
    <scope>NUCLEOTIDE SEQUENCE</scope>
    <source>
        <strain evidence="2">NRRL Y-64009</strain>
    </source>
</reference>
<keyword evidence="1" id="KW-0812">Transmembrane</keyword>
<organism evidence="2 3">
    <name type="scientific">Lipomyces tetrasporus</name>
    <dbReference type="NCBI Taxonomy" id="54092"/>
    <lineage>
        <taxon>Eukaryota</taxon>
        <taxon>Fungi</taxon>
        <taxon>Dikarya</taxon>
        <taxon>Ascomycota</taxon>
        <taxon>Saccharomycotina</taxon>
        <taxon>Lipomycetes</taxon>
        <taxon>Lipomycetales</taxon>
        <taxon>Lipomycetaceae</taxon>
        <taxon>Lipomyces</taxon>
    </lineage>
</organism>
<comment type="caution">
    <text evidence="2">The sequence shown here is derived from an EMBL/GenBank/DDBJ whole genome shotgun (WGS) entry which is preliminary data.</text>
</comment>
<evidence type="ECO:0000313" key="3">
    <source>
        <dbReference type="Proteomes" id="UP001217417"/>
    </source>
</evidence>
<sequence length="115" mass="12994">MKNSRICGLSILPYLRTESEDDVEEVGQFLENSTPPLRCLAKMESVRNAMGHVRLRRRTSYATSRTCPSWCGLRGFLGLVCVAFLAWFAWLSWFGLRGFLGLVCVASWLCHVTCS</sequence>
<feature type="transmembrane region" description="Helical" evidence="1">
    <location>
        <begin position="96"/>
        <end position="114"/>
    </location>
</feature>
<protein>
    <submittedName>
        <fullName evidence="2">Uncharacterized protein</fullName>
    </submittedName>
</protein>
<accession>A0AAD7QKP1</accession>
<evidence type="ECO:0000313" key="2">
    <source>
        <dbReference type="EMBL" id="KAJ8096991.1"/>
    </source>
</evidence>
<keyword evidence="1" id="KW-0472">Membrane</keyword>
<dbReference type="GeneID" id="80883880"/>
<evidence type="ECO:0000256" key="1">
    <source>
        <dbReference type="SAM" id="Phobius"/>
    </source>
</evidence>
<dbReference type="Proteomes" id="UP001217417">
    <property type="component" value="Unassembled WGS sequence"/>
</dbReference>
<name>A0AAD7QKP1_9ASCO</name>